<evidence type="ECO:0000256" key="9">
    <source>
        <dbReference type="PROSITE-ProRule" id="PRU00221"/>
    </source>
</evidence>
<keyword evidence="8" id="KW-0413">Isomerase</keyword>
<evidence type="ECO:0000313" key="12">
    <source>
        <dbReference type="EnsemblMetazoa" id="SMAR007601-PA"/>
    </source>
</evidence>
<evidence type="ECO:0000256" key="5">
    <source>
        <dbReference type="ARBA" id="ARBA00022574"/>
    </source>
</evidence>
<dbReference type="SUPFAM" id="SSF50891">
    <property type="entry name" value="Cyclophilin-like"/>
    <property type="match status" value="1"/>
</dbReference>
<dbReference type="eggNOG" id="KOG3694">
    <property type="taxonomic scope" value="Eukaryota"/>
</dbReference>
<dbReference type="FunFam" id="2.130.10.10:FF:000450">
    <property type="entry name" value="Peptidylprolyl isomerase domain and WD-repeat protein 1"/>
    <property type="match status" value="1"/>
</dbReference>
<evidence type="ECO:0000256" key="4">
    <source>
        <dbReference type="ARBA" id="ARBA00013194"/>
    </source>
</evidence>
<dbReference type="InterPro" id="IPR029452">
    <property type="entry name" value="RICTOR_V"/>
</dbReference>
<dbReference type="Pfam" id="PF14666">
    <property type="entry name" value="RICTOR_M"/>
    <property type="match status" value="1"/>
</dbReference>
<evidence type="ECO:0000256" key="8">
    <source>
        <dbReference type="ARBA" id="ARBA00023235"/>
    </source>
</evidence>
<dbReference type="Pfam" id="PF14663">
    <property type="entry name" value="RasGEF_N_2"/>
    <property type="match status" value="1"/>
</dbReference>
<protein>
    <recommendedName>
        <fullName evidence="4">peptidylprolyl isomerase</fullName>
        <ecNumber evidence="4">5.2.1.8</ecNumber>
    </recommendedName>
</protein>
<feature type="region of interest" description="Disordered" evidence="10">
    <location>
        <begin position="1"/>
        <end position="43"/>
    </location>
</feature>
<dbReference type="Pfam" id="PF00400">
    <property type="entry name" value="WD40"/>
    <property type="match status" value="2"/>
</dbReference>
<evidence type="ECO:0000256" key="7">
    <source>
        <dbReference type="ARBA" id="ARBA00023110"/>
    </source>
</evidence>
<evidence type="ECO:0000256" key="10">
    <source>
        <dbReference type="SAM" id="MobiDB-lite"/>
    </source>
</evidence>
<dbReference type="SMART" id="SM01310">
    <property type="entry name" value="RICTOR_V"/>
    <property type="match status" value="1"/>
</dbReference>
<dbReference type="InterPro" id="IPR029451">
    <property type="entry name" value="RICTOR_M"/>
</dbReference>
<reference evidence="13" key="1">
    <citation type="submission" date="2011-05" db="EMBL/GenBank/DDBJ databases">
        <authorList>
            <person name="Richards S.R."/>
            <person name="Qu J."/>
            <person name="Jiang H."/>
            <person name="Jhangiani S.N."/>
            <person name="Agravi P."/>
            <person name="Goodspeed R."/>
            <person name="Gross S."/>
            <person name="Mandapat C."/>
            <person name="Jackson L."/>
            <person name="Mathew T."/>
            <person name="Pu L."/>
            <person name="Thornton R."/>
            <person name="Saada N."/>
            <person name="Wilczek-Boney K.B."/>
            <person name="Lee S."/>
            <person name="Kovar C."/>
            <person name="Wu Y."/>
            <person name="Scherer S.E."/>
            <person name="Worley K.C."/>
            <person name="Muzny D.M."/>
            <person name="Gibbs R."/>
        </authorList>
    </citation>
    <scope>NUCLEOTIDE SEQUENCE</scope>
    <source>
        <strain evidence="13">Brora</strain>
    </source>
</reference>
<dbReference type="SUPFAM" id="SSF48371">
    <property type="entry name" value="ARM repeat"/>
    <property type="match status" value="2"/>
</dbReference>
<comment type="catalytic activity">
    <reaction evidence="1">
        <text>[protein]-peptidylproline (omega=180) = [protein]-peptidylproline (omega=0)</text>
        <dbReference type="Rhea" id="RHEA:16237"/>
        <dbReference type="Rhea" id="RHEA-COMP:10747"/>
        <dbReference type="Rhea" id="RHEA-COMP:10748"/>
        <dbReference type="ChEBI" id="CHEBI:83833"/>
        <dbReference type="ChEBI" id="CHEBI:83834"/>
        <dbReference type="EC" id="5.2.1.8"/>
    </reaction>
</comment>
<dbReference type="Proteomes" id="UP000014500">
    <property type="component" value="Unassembled WGS sequence"/>
</dbReference>
<dbReference type="InterPro" id="IPR028267">
    <property type="entry name" value="Pianissimo_N"/>
</dbReference>
<dbReference type="PROSITE" id="PS50082">
    <property type="entry name" value="WD_REPEATS_2"/>
    <property type="match status" value="2"/>
</dbReference>
<proteinExistence type="inferred from homology"/>
<feature type="compositionally biased region" description="Acidic residues" evidence="10">
    <location>
        <begin position="24"/>
        <end position="33"/>
    </location>
</feature>
<evidence type="ECO:0000259" key="11">
    <source>
        <dbReference type="PROSITE" id="PS50072"/>
    </source>
</evidence>
<dbReference type="EMBL" id="JH431795">
    <property type="status" value="NOT_ANNOTATED_CDS"/>
    <property type="molecule type" value="Genomic_DNA"/>
</dbReference>
<dbReference type="Gene3D" id="1.25.10.10">
    <property type="entry name" value="Leucine-rich Repeat Variant"/>
    <property type="match status" value="1"/>
</dbReference>
<evidence type="ECO:0000256" key="2">
    <source>
        <dbReference type="ARBA" id="ARBA00007365"/>
    </source>
</evidence>
<organism evidence="12 13">
    <name type="scientific">Strigamia maritima</name>
    <name type="common">European centipede</name>
    <name type="synonym">Geophilus maritimus</name>
    <dbReference type="NCBI Taxonomy" id="126957"/>
    <lineage>
        <taxon>Eukaryota</taxon>
        <taxon>Metazoa</taxon>
        <taxon>Ecdysozoa</taxon>
        <taxon>Arthropoda</taxon>
        <taxon>Myriapoda</taxon>
        <taxon>Chilopoda</taxon>
        <taxon>Pleurostigmophora</taxon>
        <taxon>Geophilomorpha</taxon>
        <taxon>Linotaeniidae</taxon>
        <taxon>Strigamia</taxon>
    </lineage>
</organism>
<dbReference type="GO" id="GO:0003755">
    <property type="term" value="F:peptidyl-prolyl cis-trans isomerase activity"/>
    <property type="evidence" value="ECO:0007669"/>
    <property type="project" value="UniProtKB-KW"/>
</dbReference>
<dbReference type="Pfam" id="PF14664">
    <property type="entry name" value="RICTOR_N"/>
    <property type="match status" value="1"/>
</dbReference>
<dbReference type="SMART" id="SM01308">
    <property type="entry name" value="RICTOR_N"/>
    <property type="match status" value="1"/>
</dbReference>
<dbReference type="PROSITE" id="PS50294">
    <property type="entry name" value="WD_REPEATS_REGION"/>
    <property type="match status" value="1"/>
</dbReference>
<evidence type="ECO:0000256" key="3">
    <source>
        <dbReference type="ARBA" id="ARBA00008878"/>
    </source>
</evidence>
<dbReference type="InterPro" id="IPR011989">
    <property type="entry name" value="ARM-like"/>
</dbReference>
<feature type="repeat" description="WD" evidence="9">
    <location>
        <begin position="73"/>
        <end position="104"/>
    </location>
</feature>
<evidence type="ECO:0000256" key="1">
    <source>
        <dbReference type="ARBA" id="ARBA00000971"/>
    </source>
</evidence>
<keyword evidence="5 9" id="KW-0853">WD repeat</keyword>
<dbReference type="GO" id="GO:0043539">
    <property type="term" value="F:protein serine/threonine kinase activator activity"/>
    <property type="evidence" value="ECO:0007669"/>
    <property type="project" value="TreeGrafter"/>
</dbReference>
<dbReference type="SMART" id="SM01303">
    <property type="entry name" value="RasGEF_N_2"/>
    <property type="match status" value="1"/>
</dbReference>
<dbReference type="InterPro" id="IPR036322">
    <property type="entry name" value="WD40_repeat_dom_sf"/>
</dbReference>
<dbReference type="PANTHER" id="PTHR13298">
    <property type="entry name" value="CYTOSOLIC REGULATOR PIANISSIMO"/>
    <property type="match status" value="1"/>
</dbReference>
<dbReference type="SMART" id="SM00320">
    <property type="entry name" value="WD40"/>
    <property type="match status" value="4"/>
</dbReference>
<dbReference type="GO" id="GO:0051897">
    <property type="term" value="P:positive regulation of phosphatidylinositol 3-kinase/protein kinase B signal transduction"/>
    <property type="evidence" value="ECO:0007669"/>
    <property type="project" value="TreeGrafter"/>
</dbReference>
<feature type="compositionally biased region" description="Low complexity" evidence="10">
    <location>
        <begin position="1786"/>
        <end position="1803"/>
    </location>
</feature>
<dbReference type="SMART" id="SM01307">
    <property type="entry name" value="RICTOR_M"/>
    <property type="match status" value="1"/>
</dbReference>
<reference evidence="12" key="2">
    <citation type="submission" date="2015-02" db="UniProtKB">
        <authorList>
            <consortium name="EnsemblMetazoa"/>
        </authorList>
    </citation>
    <scope>IDENTIFICATION</scope>
</reference>
<dbReference type="eggNOG" id="KOG0882">
    <property type="taxonomic scope" value="Eukaryota"/>
</dbReference>
<dbReference type="PROSITE" id="PS50072">
    <property type="entry name" value="CSA_PPIASE_2"/>
    <property type="match status" value="1"/>
</dbReference>
<keyword evidence="7" id="KW-0697">Rotamase</keyword>
<feature type="compositionally biased region" description="Polar residues" evidence="10">
    <location>
        <begin position="1812"/>
        <end position="1830"/>
    </location>
</feature>
<dbReference type="PANTHER" id="PTHR13298:SF11">
    <property type="entry name" value="RAPAMYCIN-INSENSITIVE COMPANION OF MTOR"/>
    <property type="match status" value="1"/>
</dbReference>
<evidence type="ECO:0000256" key="6">
    <source>
        <dbReference type="ARBA" id="ARBA00022737"/>
    </source>
</evidence>
<keyword evidence="13" id="KW-1185">Reference proteome</keyword>
<feature type="compositionally biased region" description="Polar residues" evidence="10">
    <location>
        <begin position="1719"/>
        <end position="1745"/>
    </location>
</feature>
<dbReference type="HOGENOM" id="CLU_232408_0_0_1"/>
<dbReference type="EC" id="5.2.1.8" evidence="4"/>
<dbReference type="Gene3D" id="2.130.10.10">
    <property type="entry name" value="YVTN repeat-like/Quinoprotein amine dehydrogenase"/>
    <property type="match status" value="2"/>
</dbReference>
<accession>T1J225</accession>
<dbReference type="STRING" id="126957.T1J225"/>
<dbReference type="GO" id="GO:0038203">
    <property type="term" value="P:TORC2 signaling"/>
    <property type="evidence" value="ECO:0007669"/>
    <property type="project" value="TreeGrafter"/>
</dbReference>
<dbReference type="FunFam" id="2.40.100.10:FF:000003">
    <property type="entry name" value="Peptidylprolyl isomerase domain and WD repeat-containing 1"/>
    <property type="match status" value="1"/>
</dbReference>
<comment type="similarity">
    <text evidence="2">Belongs to the cyclophilin-type PPIase family.</text>
</comment>
<feature type="compositionally biased region" description="Basic and acidic residues" evidence="10">
    <location>
        <begin position="1762"/>
        <end position="1776"/>
    </location>
</feature>
<dbReference type="PRINTS" id="PR00153">
    <property type="entry name" value="CSAPPISMRASE"/>
</dbReference>
<dbReference type="InterPro" id="IPR016024">
    <property type="entry name" value="ARM-type_fold"/>
</dbReference>
<dbReference type="InterPro" id="IPR015943">
    <property type="entry name" value="WD40/YVTN_repeat-like_dom_sf"/>
</dbReference>
<dbReference type="PhylomeDB" id="T1J225"/>
<dbReference type="Gene3D" id="2.40.100.10">
    <property type="entry name" value="Cyclophilin-like"/>
    <property type="match status" value="1"/>
</dbReference>
<dbReference type="Pfam" id="PF00160">
    <property type="entry name" value="Pro_isomerase"/>
    <property type="match status" value="1"/>
</dbReference>
<dbReference type="InterPro" id="IPR028268">
    <property type="entry name" value="Pianissimo_fam"/>
</dbReference>
<dbReference type="InterPro" id="IPR001680">
    <property type="entry name" value="WD40_rpt"/>
</dbReference>
<dbReference type="InterPro" id="IPR029453">
    <property type="entry name" value="Rictor_IV"/>
</dbReference>
<comment type="similarity">
    <text evidence="3">Belongs to the RICTOR family.</text>
</comment>
<feature type="region of interest" description="Disordered" evidence="10">
    <location>
        <begin position="1683"/>
        <end position="1803"/>
    </location>
</feature>
<dbReference type="SUPFAM" id="SSF50978">
    <property type="entry name" value="WD40 repeat-like"/>
    <property type="match status" value="1"/>
</dbReference>
<name>T1J225_STRMM</name>
<dbReference type="GO" id="GO:0031932">
    <property type="term" value="C:TORC2 complex"/>
    <property type="evidence" value="ECO:0007669"/>
    <property type="project" value="InterPro"/>
</dbReference>
<dbReference type="Pfam" id="PF14668">
    <property type="entry name" value="RICTOR_V"/>
    <property type="match status" value="1"/>
</dbReference>
<feature type="repeat" description="WD" evidence="9">
    <location>
        <begin position="116"/>
        <end position="157"/>
    </location>
</feature>
<feature type="compositionally biased region" description="Basic and acidic residues" evidence="10">
    <location>
        <begin position="1"/>
        <end position="23"/>
    </location>
</feature>
<evidence type="ECO:0000313" key="13">
    <source>
        <dbReference type="Proteomes" id="UP000014500"/>
    </source>
</evidence>
<dbReference type="CDD" id="cd01927">
    <property type="entry name" value="cyclophilin_WD40"/>
    <property type="match status" value="1"/>
</dbReference>
<feature type="domain" description="PPIase cyclophilin-type" evidence="11">
    <location>
        <begin position="476"/>
        <end position="631"/>
    </location>
</feature>
<feature type="compositionally biased region" description="Polar residues" evidence="10">
    <location>
        <begin position="1697"/>
        <end position="1709"/>
    </location>
</feature>
<dbReference type="InterPro" id="IPR002130">
    <property type="entry name" value="Cyclophilin-type_PPIase_dom"/>
</dbReference>
<keyword evidence="6" id="KW-0677">Repeat</keyword>
<sequence length="2099" mass="237281">MADSVDKSKLLDTKTDFKRPRNEEVEEDDDDSSDSGCIGPFPEEAAKPKKRKVLPYGQVYLSNIPSTEVYEKSYMHRETVTHIAITKTEFVITASSDGHVKFWKKDNEGIEFVKHFRSHIGNIQCLSVSSDGMLLCTGSNDKSLKVFDVVNFDMINMMRLDYVPGCCEWVYCSGDAISALAVSDSESSKIFVYDGNGTNKPLKLLETLHRQKVVIIKYNSVYEVVVSVDQSGMLEYWTGPKKDYRFPKNFFESKLDTDLYEFVKNKTHPTCIAFSNDGKQFATISSDRKVRVFKFVTGKLSKVFDESLQYFTELQQTQQLLPNMEFGRRMAVERDLEKSEAFHFANITFDESGHFILYATMIGVKVINLYSSRCVRLIGKPENIRFLQLAIFQGRIKKVNAAVTVEMQASDNPNLEGVLCDPTLFCTGFKKNRFYMFTKREPEDTKTVDNERDVFNEKPSKEDIIAATESSGTERLYNNCIIHTSLGDIHCTLFAKECPKSVENFCVHAKGGYYNTHVFHRVIKGFMIQTGDPVGCGTGGESIWGGEFEDEFHPALRHDKPYTLSMANAGPNTNGSQFFVTVIPTPWLDNKHTVFGRVTRGMEVVQNISNVKTNPKTDKPYDDVIIHYAEIKPARNTDIYRHLLKQTINFKNQWPSCSMAASNRVRSLRSGRSVRNRYENSEDIIKIDYTKDPTENVKEILRNIIKRGCVNKAKKLAYLSSLVNIRLCLFNEAREVRAAGLRAIRYLLQDEAAIDALWKLQFDHLIARSLDIFLDNQTERLQALRIMRQVVHTCPVKFPSAFTMCLISIANDGSQQRDHLLRAALATLSELVILNPDVVEQSSIVSSLLRNILDCQHARISESLIGTIIFLLNHPKTRSFIKPKVDLECIVAPFTDCHYRHTSESLELQSDEREIRFTASKMAILSTLRSWPGMIRLCRPRDSGLQSLIDVLYLPCEDVRKGILDILFELFRLPIPEWTEDFSLALLAADSSTMQESWKLYDGFIVEEGKSILPHLSYQRPNLLENYLALLLLAFINVGILEAIVDVIVSSSSKLSVRATVLLGELLHLANTRLPYECSHHSHCLPTLVAVAASFDTPPEHRHCASAAITCLNRVHALKKRGPIPSSLFLEQLMHFASKNVEMHSLKDRNMNHFLGKDTDELTNQAIKDSHVLSVLDPAQWDWNTIDAIFKLPGNAFQKLEDNNHKQFLRKVVQFYKPSSKQFSSFEQNREESRQIAKVGCRLMNFLVLIREVEGAKIMEEFLIDLGDCLSKVIAERAPLDAIFSPSRMMTTLSQCYFLFVGRLTRSKRGKEALERSGILQCILKLISITSHESYLKLVVSSLDYSQEGMSRIIFSKILNASPESSRLYATNMIRILVRLHLPDFSKWGMELLVTQVYDESRSVSLAALDILDEACDEVANLEALIALRPSLLHLGDRGQLLLVRFLSTPLGFKYLNNANYVNHEMDKWRKTYCLKYDVITALVHTVKLQETQNDDQILHFKAALWALGHVGSSTKGVLLLNDEQVIQDIVKLAEESPVFSIRGTCFNVLALISLTPTGADLLSQLGWESVRYHRREQWPILKEADVNSNLDDYLLEMDLEDDAIRSRESSHASTEELEARSPSILLPDNQKIGFDPLTRLRPSASFDSEMLYAGSMIEKYQTLPHSRTRFSLIDHSFHQRTVSEPQPPFELGSQLAAESSNSIHTSPKINADKPRLNISANPERNRSRSFNESVSPFNGSMSSRSGDKLRSVSNIEIVQSEYRDHGVTKDEHSNESSHTSKSRSDSYTDSTSGIGSSDSSTGRLGVVTEHAQTLSPIASSTSLNTTSNRMVHHSDSIRKLVNLRYTPIVPRQTSQGYLSHDHVMPDSGFTYTMSRDAAGYAALRSMQRRRIISADGDPWNIGRDRNSEWKANSCKDTFGHLENGLEYHSVDNCLKCTKVSTETSTIHQKENLQSENLALDFVNGCDDVSAETTPGSFSSAGSTEGAGDGFSNHIVNNEDQVLIRKEVLRLVINLSSSAAVKSSEQGLLSLKQKMPVAFQDLCLYSEILLLMSRYKFRITARRFLHELFLDVTFNELYDEPSRILKMHTSTTEPDASNP</sequence>
<feature type="region of interest" description="Disordered" evidence="10">
    <location>
        <begin position="1812"/>
        <end position="1831"/>
    </location>
</feature>
<dbReference type="GO" id="GO:0005634">
    <property type="term" value="C:nucleus"/>
    <property type="evidence" value="ECO:0007669"/>
    <property type="project" value="UniProtKB-ARBA"/>
</dbReference>
<dbReference type="EnsemblMetazoa" id="SMAR007601-RA">
    <property type="protein sequence ID" value="SMAR007601-PA"/>
    <property type="gene ID" value="SMAR007601"/>
</dbReference>
<dbReference type="OMA" id="METKREC"/>
<dbReference type="InterPro" id="IPR029000">
    <property type="entry name" value="Cyclophilin-like_dom_sf"/>
</dbReference>